<evidence type="ECO:0000313" key="2">
    <source>
        <dbReference type="Proteomes" id="UP000255411"/>
    </source>
</evidence>
<name>A0A345VM98_9STRE</name>
<dbReference type="EMBL" id="CP022601">
    <property type="protein sequence ID" value="AXJ13850.1"/>
    <property type="molecule type" value="Genomic_DNA"/>
</dbReference>
<proteinExistence type="predicted"/>
<accession>A0A345VM98</accession>
<organism evidence="1 2">
    <name type="scientific">Streptococcus pluranimalium</name>
    <dbReference type="NCBI Taxonomy" id="82348"/>
    <lineage>
        <taxon>Bacteria</taxon>
        <taxon>Bacillati</taxon>
        <taxon>Bacillota</taxon>
        <taxon>Bacilli</taxon>
        <taxon>Lactobacillales</taxon>
        <taxon>Streptococcaceae</taxon>
        <taxon>Streptococcus</taxon>
    </lineage>
</organism>
<protein>
    <submittedName>
        <fullName evidence="1">Uncharacterized protein</fullName>
    </submittedName>
</protein>
<gene>
    <name evidence="1" type="ORF">Sp14A_19640</name>
</gene>
<sequence>MAKWMGFFLSEHTTSLVDDKERTDFSTDLSKTEKLTLIGQLYAGKLKGRFTIKGKKKATLLSRSCDRTRCFRDYNQNRRVLSAN</sequence>
<reference evidence="1 2" key="1">
    <citation type="submission" date="2017-07" db="EMBL/GenBank/DDBJ databases">
        <title>Streptococcus pluranimalium as cause of bovine abortion.</title>
        <authorList>
            <person name="Rodriguez Campos S."/>
            <person name="Gobeli Brawand S."/>
            <person name="Brodard I."/>
            <person name="Rychener L."/>
            <person name="Perreten V."/>
        </authorList>
    </citation>
    <scope>NUCLEOTIDE SEQUENCE [LARGE SCALE GENOMIC DNA]</scope>
    <source>
        <strain evidence="1 2">14A0014</strain>
    </source>
</reference>
<evidence type="ECO:0000313" key="1">
    <source>
        <dbReference type="EMBL" id="AXJ13850.1"/>
    </source>
</evidence>
<dbReference type="Proteomes" id="UP000255411">
    <property type="component" value="Chromosome"/>
</dbReference>
<dbReference type="AlphaFoldDB" id="A0A345VM98"/>